<accession>A0A3M7RA83</accession>
<reference evidence="2 3" key="1">
    <citation type="journal article" date="2018" name="Sci. Rep.">
        <title>Genomic signatures of local adaptation to the degree of environmental predictability in rotifers.</title>
        <authorList>
            <person name="Franch-Gras L."/>
            <person name="Hahn C."/>
            <person name="Garcia-Roger E.M."/>
            <person name="Carmona M.J."/>
            <person name="Serra M."/>
            <person name="Gomez A."/>
        </authorList>
    </citation>
    <scope>NUCLEOTIDE SEQUENCE [LARGE SCALE GENOMIC DNA]</scope>
    <source>
        <strain evidence="2">HYR1</strain>
    </source>
</reference>
<keyword evidence="3" id="KW-1185">Reference proteome</keyword>
<feature type="transmembrane region" description="Helical" evidence="1">
    <location>
        <begin position="6"/>
        <end position="31"/>
    </location>
</feature>
<comment type="caution">
    <text evidence="2">The sequence shown here is derived from an EMBL/GenBank/DDBJ whole genome shotgun (WGS) entry which is preliminary data.</text>
</comment>
<dbReference type="AlphaFoldDB" id="A0A3M7RA83"/>
<dbReference type="EMBL" id="REGN01003874">
    <property type="protein sequence ID" value="RNA20341.1"/>
    <property type="molecule type" value="Genomic_DNA"/>
</dbReference>
<gene>
    <name evidence="2" type="ORF">BpHYR1_011121</name>
</gene>
<evidence type="ECO:0000313" key="3">
    <source>
        <dbReference type="Proteomes" id="UP000276133"/>
    </source>
</evidence>
<organism evidence="2 3">
    <name type="scientific">Brachionus plicatilis</name>
    <name type="common">Marine rotifer</name>
    <name type="synonym">Brachionus muelleri</name>
    <dbReference type="NCBI Taxonomy" id="10195"/>
    <lineage>
        <taxon>Eukaryota</taxon>
        <taxon>Metazoa</taxon>
        <taxon>Spiralia</taxon>
        <taxon>Gnathifera</taxon>
        <taxon>Rotifera</taxon>
        <taxon>Eurotatoria</taxon>
        <taxon>Monogononta</taxon>
        <taxon>Pseudotrocha</taxon>
        <taxon>Ploima</taxon>
        <taxon>Brachionidae</taxon>
        <taxon>Brachionus</taxon>
    </lineage>
</organism>
<keyword evidence="1" id="KW-0472">Membrane</keyword>
<evidence type="ECO:0000256" key="1">
    <source>
        <dbReference type="SAM" id="Phobius"/>
    </source>
</evidence>
<dbReference type="Proteomes" id="UP000276133">
    <property type="component" value="Unassembled WGS sequence"/>
</dbReference>
<proteinExistence type="predicted"/>
<feature type="transmembrane region" description="Helical" evidence="1">
    <location>
        <begin position="43"/>
        <end position="62"/>
    </location>
</feature>
<name>A0A3M7RA83_BRAPC</name>
<sequence length="65" mass="6990">MLCAGVQVVGGVGVVVVFDQVKVFVFVVFVWKVGFVGLFIDRLGFVAVFGLGALRALGLYFVHNL</sequence>
<keyword evidence="1" id="KW-0812">Transmembrane</keyword>
<protein>
    <submittedName>
        <fullName evidence="2">Uncharacterized protein</fullName>
    </submittedName>
</protein>
<keyword evidence="1" id="KW-1133">Transmembrane helix</keyword>
<evidence type="ECO:0000313" key="2">
    <source>
        <dbReference type="EMBL" id="RNA20341.1"/>
    </source>
</evidence>